<keyword evidence="2" id="KW-0479">Metal-binding</keyword>
<reference evidence="5" key="1">
    <citation type="submission" date="2018-05" db="EMBL/GenBank/DDBJ databases">
        <authorList>
            <person name="Lanie J.A."/>
            <person name="Ng W.-L."/>
            <person name="Kazmierczak K.M."/>
            <person name="Andrzejewski T.M."/>
            <person name="Davidsen T.M."/>
            <person name="Wayne K.J."/>
            <person name="Tettelin H."/>
            <person name="Glass J.I."/>
            <person name="Rusch D."/>
            <person name="Podicherti R."/>
            <person name="Tsui H.-C.T."/>
            <person name="Winkler M.E."/>
        </authorList>
    </citation>
    <scope>NUCLEOTIDE SEQUENCE</scope>
</reference>
<sequence>MAAAVVGAIVFVLTLYIGPELSNKAEAWPEEATAEYGRRLLRDTARYLGPDHSDPAMRFSGTQMACASCHLDIGTKPGTLSLLPAAPKYPRFSGRDGDMSDLRDRINGCMQRSMNGLPLPRDSIEIMAMERYILGLNEQYQAMGEMRR</sequence>
<keyword evidence="3" id="KW-0408">Iron</keyword>
<keyword evidence="1" id="KW-0349">Heme</keyword>
<protein>
    <recommendedName>
        <fullName evidence="4">Cytochrome c domain-containing protein</fullName>
    </recommendedName>
</protein>
<evidence type="ECO:0000256" key="2">
    <source>
        <dbReference type="ARBA" id="ARBA00022723"/>
    </source>
</evidence>
<dbReference type="AlphaFoldDB" id="A0A382QUI6"/>
<accession>A0A382QUI6</accession>
<evidence type="ECO:0000256" key="1">
    <source>
        <dbReference type="ARBA" id="ARBA00022617"/>
    </source>
</evidence>
<evidence type="ECO:0000256" key="3">
    <source>
        <dbReference type="ARBA" id="ARBA00023004"/>
    </source>
</evidence>
<dbReference type="InterPro" id="IPR009056">
    <property type="entry name" value="Cyt_c-like_dom"/>
</dbReference>
<gene>
    <name evidence="5" type="ORF">METZ01_LOCUS341980</name>
</gene>
<dbReference type="InterPro" id="IPR036909">
    <property type="entry name" value="Cyt_c-like_dom_sf"/>
</dbReference>
<name>A0A382QUI6_9ZZZZ</name>
<proteinExistence type="predicted"/>
<feature type="domain" description="Cytochrome c" evidence="4">
    <location>
        <begin position="63"/>
        <end position="133"/>
    </location>
</feature>
<evidence type="ECO:0000313" key="5">
    <source>
        <dbReference type="EMBL" id="SVC89126.1"/>
    </source>
</evidence>
<dbReference type="SUPFAM" id="SSF46626">
    <property type="entry name" value="Cytochrome c"/>
    <property type="match status" value="1"/>
</dbReference>
<evidence type="ECO:0000259" key="4">
    <source>
        <dbReference type="Pfam" id="PF21342"/>
    </source>
</evidence>
<dbReference type="EMBL" id="UINC01117001">
    <property type="protein sequence ID" value="SVC89126.1"/>
    <property type="molecule type" value="Genomic_DNA"/>
</dbReference>
<organism evidence="5">
    <name type="scientific">marine metagenome</name>
    <dbReference type="NCBI Taxonomy" id="408172"/>
    <lineage>
        <taxon>unclassified sequences</taxon>
        <taxon>metagenomes</taxon>
        <taxon>ecological metagenomes</taxon>
    </lineage>
</organism>
<dbReference type="Pfam" id="PF21342">
    <property type="entry name" value="SoxA-TsdA_cyt-c"/>
    <property type="match status" value="1"/>
</dbReference>
<dbReference type="GO" id="GO:0020037">
    <property type="term" value="F:heme binding"/>
    <property type="evidence" value="ECO:0007669"/>
    <property type="project" value="InterPro"/>
</dbReference>
<feature type="non-terminal residue" evidence="5">
    <location>
        <position position="148"/>
    </location>
</feature>
<dbReference type="GO" id="GO:0046872">
    <property type="term" value="F:metal ion binding"/>
    <property type="evidence" value="ECO:0007669"/>
    <property type="project" value="UniProtKB-KW"/>
</dbReference>
<dbReference type="Gene3D" id="1.10.760.10">
    <property type="entry name" value="Cytochrome c-like domain"/>
    <property type="match status" value="1"/>
</dbReference>
<dbReference type="GO" id="GO:0009055">
    <property type="term" value="F:electron transfer activity"/>
    <property type="evidence" value="ECO:0007669"/>
    <property type="project" value="InterPro"/>
</dbReference>